<gene>
    <name evidence="1" type="ORF">C5471_04160</name>
</gene>
<proteinExistence type="predicted"/>
<evidence type="ECO:0000313" key="2">
    <source>
        <dbReference type="Proteomes" id="UP000697802"/>
    </source>
</evidence>
<protein>
    <submittedName>
        <fullName evidence="1">Uncharacterized protein</fullName>
    </submittedName>
</protein>
<reference evidence="1 2" key="1">
    <citation type="submission" date="2018-02" db="EMBL/GenBank/DDBJ databases">
        <authorList>
            <person name="Machado R.A."/>
        </authorList>
    </citation>
    <scope>NUCLEOTIDE SEQUENCE [LARGE SCALE GENOMIC DNA]</scope>
    <source>
        <strain evidence="1 2">T327</strain>
    </source>
</reference>
<accession>A0ABX0GG97</accession>
<name>A0ABX0GG97_9GAMM</name>
<dbReference type="EMBL" id="PUJU01000006">
    <property type="protein sequence ID" value="NHB86949.1"/>
    <property type="molecule type" value="Genomic_DNA"/>
</dbReference>
<organism evidence="1 2">
    <name type="scientific">Photorhabdus tasmaniensis</name>
    <dbReference type="NCBI Taxonomy" id="1004159"/>
    <lineage>
        <taxon>Bacteria</taxon>
        <taxon>Pseudomonadati</taxon>
        <taxon>Pseudomonadota</taxon>
        <taxon>Gammaproteobacteria</taxon>
        <taxon>Enterobacterales</taxon>
        <taxon>Morganellaceae</taxon>
        <taxon>Photorhabdus</taxon>
    </lineage>
</organism>
<evidence type="ECO:0000313" key="1">
    <source>
        <dbReference type="EMBL" id="NHB86949.1"/>
    </source>
</evidence>
<dbReference type="Proteomes" id="UP000697802">
    <property type="component" value="Unassembled WGS sequence"/>
</dbReference>
<sequence length="60" mass="6990">MEKESLPTVFSDGGIFNIVVFTSQFQQRLNFSELNGYYSIDIIKSIFFSNIINDQKFNED</sequence>
<keyword evidence="2" id="KW-1185">Reference proteome</keyword>
<comment type="caution">
    <text evidence="1">The sequence shown here is derived from an EMBL/GenBank/DDBJ whole genome shotgun (WGS) entry which is preliminary data.</text>
</comment>